<dbReference type="Gene3D" id="1.10.1540.10">
    <property type="entry name" value="BEACH domain"/>
    <property type="match status" value="1"/>
</dbReference>
<dbReference type="CDD" id="cd01201">
    <property type="entry name" value="PH_BEACH"/>
    <property type="match status" value="1"/>
</dbReference>
<dbReference type="RefSeq" id="XP_004362470.1">
    <property type="nucleotide sequence ID" value="XM_004362413.1"/>
</dbReference>
<evidence type="ECO:0000256" key="2">
    <source>
        <dbReference type="ARBA" id="ARBA00022737"/>
    </source>
</evidence>
<feature type="compositionally biased region" description="Low complexity" evidence="4">
    <location>
        <begin position="356"/>
        <end position="379"/>
    </location>
</feature>
<dbReference type="InterPro" id="IPR023362">
    <property type="entry name" value="PH-BEACH_dom"/>
</dbReference>
<evidence type="ECO:0000313" key="8">
    <source>
        <dbReference type="Proteomes" id="UP000007797"/>
    </source>
</evidence>
<feature type="domain" description="BEACH-type PH" evidence="6">
    <location>
        <begin position="2773"/>
        <end position="2900"/>
    </location>
</feature>
<feature type="compositionally biased region" description="Low complexity" evidence="4">
    <location>
        <begin position="2743"/>
        <end position="2752"/>
    </location>
</feature>
<dbReference type="KEGG" id="dfa:DFA_02863"/>
<dbReference type="InterPro" id="IPR031570">
    <property type="entry name" value="NBEA/BDCP_DUF4704"/>
</dbReference>
<keyword evidence="8" id="KW-1185">Reference proteome</keyword>
<dbReference type="InterPro" id="IPR036322">
    <property type="entry name" value="WD40_repeat_dom_sf"/>
</dbReference>
<evidence type="ECO:0000313" key="7">
    <source>
        <dbReference type="EMBL" id="EGG24619.1"/>
    </source>
</evidence>
<dbReference type="Pfam" id="PF15787">
    <property type="entry name" value="DUF4704"/>
    <property type="match status" value="1"/>
</dbReference>
<dbReference type="InterPro" id="IPR000409">
    <property type="entry name" value="BEACH_dom"/>
</dbReference>
<dbReference type="InterPro" id="IPR046851">
    <property type="entry name" value="NBCH_WD40"/>
</dbReference>
<name>F4PIN9_CACFS</name>
<feature type="compositionally biased region" description="Low complexity" evidence="4">
    <location>
        <begin position="2242"/>
        <end position="2260"/>
    </location>
</feature>
<dbReference type="PROSITE" id="PS00678">
    <property type="entry name" value="WD_REPEATS_1"/>
    <property type="match status" value="1"/>
</dbReference>
<dbReference type="GO" id="GO:0005829">
    <property type="term" value="C:cytosol"/>
    <property type="evidence" value="ECO:0007669"/>
    <property type="project" value="TreeGrafter"/>
</dbReference>
<feature type="compositionally biased region" description="Basic residues" evidence="4">
    <location>
        <begin position="1"/>
        <end position="15"/>
    </location>
</feature>
<dbReference type="FunFam" id="1.10.1540.10:FF:000001">
    <property type="entry name" value="neurobeachin isoform X1"/>
    <property type="match status" value="1"/>
</dbReference>
<dbReference type="CDD" id="cd06071">
    <property type="entry name" value="Beach"/>
    <property type="match status" value="1"/>
</dbReference>
<dbReference type="SMART" id="SM00320">
    <property type="entry name" value="WD40"/>
    <property type="match status" value="5"/>
</dbReference>
<keyword evidence="1 3" id="KW-0853">WD repeat</keyword>
<evidence type="ECO:0000259" key="6">
    <source>
        <dbReference type="PROSITE" id="PS51783"/>
    </source>
</evidence>
<keyword evidence="2" id="KW-0677">Repeat</keyword>
<sequence>MGDKDHRHHHHHQHTTHSSSSSSSSNSNSTTSSNSSISSSSNNNNNNNNNNGTSLNHFLSSYKEGMTTQGVGGGVMKSFGTHRTQPSMTTTSSSGISSTTSSPSASSRTLPQLGSARSKFRSYPDLYVPENFEELSPAWKAQSDRLWTDFKNSLCSYPQEERESSEKLKLLVLHYNQQYDKWNMELQPEIYGMKMMEAKIQATPQLDGDCVQFISKQLCSYMLALSKALTDDNLDIPDGLYLISLINILSRLPSNLSALSQILTHPFQAARLAGHKLTSFKEQDLPSFQKWWPYLKVLLGNCCQIINNCSNDRHTWQMISKNRHRGETINSQQEDGELSTSPKSNQQSWSDYTQFSPSTSPSSGSSVSNSNSLSSSSLVNGGGSPTLTSVHKTHQSSTLQRLLGLGAISILVDCLQFFNDWYKTKQPKDSSSAFRYLLIDTLGVLIYSINNNQTNQINQNFSIVGSIGHSMISQSQQQQSQSTQKTQILKESDLKSIINCIGRKSFIKPSKKFSSLSSEFNFQLHVLRVIKELINNNLNLARYFIQFKGIKMIEDFILWTTDCFQPQDYHFQTDEVAKDMDGSGSPFLDATNNTTSTTYDTLQSVLSSLKYTTFSSERSVIKVPTALRRSRVSQLVQLFQVIQSLTFTNIPINKVNITTNSSSSGSSLNLVLQQHQLQHQQSIARDSGNIVNDYVLNHSTPPSSPISNGNNNNNNNNNNNSPSNNNMNQSQISPSNSSLNISTNSWNNFQINQNNNNNNTNNNQNQNTLSNSNNINFNQIQPISSSFSSGGYSKFFTMNKNDGIGGDSLSSSSIIGNNYNNNNNNFNNNPDVQTLSDQNPKKHINVFLIEMLLEHLFKNNNQLPNFSSSSSSLSSPTLSPTNSSTTLYMIKNNYPELQLIVLEYLVKIVIESNETLDLLRKYFIWNLILSDYFYDGNFQRLQQLQQSQSPSQSPALSPDSAQSQLRTNYLFNGLRTSSLSLIQFFATYNHIDNYEEIMVLIEYMKKNLNHPAKIIDITQLLINITKQNPKSIRSLVSMHIFTHLSDIIQQLILIMEKDTSGTCDSIWKKARNIILTYLGQLISNEELSIHALVDTHLIRGLFFLILRPELKQYAQSQIFHLMKLNPDNESNLSELFNIYISSLTKIREETTLEYGYELILSLLDGIRQVVKSNPKKQQLFKKFGVFIKIVTLINVEDTRERLSTVCHSVLRTIIILISNSPKIKKHFRNHIGYDTLRDLIVQAENQVSETTMNLLFDMMVDDEFDGEYSYVIQNSDAALLLFSLLKYFSEPLQHKILDTFTPIVLKCTTNQSVCCNCHLIYHLLETINEKNNQTMGVTTKILVLVQNLGDHSVSVRELKKLFTLLKTEQGDIYRPPTTSALLSTLQTIAVSRNPGPSVYFDFDGHDSLIRLPTFDQWPFNKGFSFCAWMRIESFIDPTGTPDYKPRVFSFLSDSGHGIETLFIYQQIQVQTVHGASHGQPKLVFSNNIGSKDSKDKENNVSPTFEERKWYFVTIVYSANRFSADEIKIFIDGQQRAKASIKSLKLEGAMTNFCIGNNAIVGPIDRHSPLYGQMGAFNIFDDALSPSQIQAIYKLGPNFNTAFQDVEGLGTGSKNLHTFDSSLTSRLFLNYNCRAIEGDICLDNSLASGGDHNKDATLVSINPCVSRDIKDIIYCLGGIKVLLPLIPQINMTLADPSRELTSNSELTIQVLGLFKDMLRGSEANQEEMLRVHGLSVLSYLLQQVPPENLTLDALKIFKEMSAQITEPSLVDEVYTMLLLDFRLWIRTRYEVQRNLLETIKNLIRNKYDLVKEIITIQAIIDIMSNFYWYEWRDVGESIYMTKDIVKGRPSDEDIKELRQSLFDMLHRLLRNPVSGDVAAVCRFLTASHDSRQLIEMMEFIIDLLCNPQYQHFYDELIQYGGTDIFLSLLRNADENVRVSALQVLTKLHCIYTLSSVHHHGQASPATSSPISAAAQSSSTTATLSNKLLKRKPKIFQDSIIIARTLHMFPFTSLTYRYLMAFTLGFNITKSTFNSCPSLEDLTADGCTEIAYPEVLGIILKLLLGADTIILRQMILQEIKLLISINAQNRTSALLIDRWPEHLFSIINDTEIKNDTQYSNVTDLIIDIMKILSIHNFNDAKGYKTLENILATLKPFAERGVLDYHFLNRTLFLNIVYSIKSEAHTLINDHSSPLIKSFKKASIFFDNLIRFLLIVEEFIFYSPKDDISPLANSFVFIELDDNSGTSPGSSSPPSIPSTSSSSNQSKLHLNDKGEWEDFVLVKELLDLTDSIKLVQYSSNESSYNSLQTGKVASIFNNHQQRVILRLTLESVKEACKKTDCINLLISNTIRLKSILEKDITSKSEESYLRCLYSLSHLIKATKNTLENNLTSYQKLLFPHIKDMIRKFRHGLTNYIVYRTINPNFDPSIYNNSNNNNNGNFGTSAGTSPPGGVGTQSSLIPPPLLGSNSGAQSTPSRFSIMMGKNTSSTPNNEIEHEVSGWVAELSDSTRAVDFCTIAMMSVRWQYVCEYIEESVLAQFAIEEKGIVMLVERRKKKRNKYAQMLDDKEAETFTVAERKGDADLKIIERNLRQPEIDRRLLLVRQLEHETFETQSNWRRVLRSLTNERGPWGNTSDAANVHWKLDKTENNSRMRFKLKRNYKFDEHANCAIDDGTTGGPSHKQAMEEVAALETLSSGSGSVKDSSFSDIKVKPILNNANGSDSVDTADWINQYEKLLDDNLTTTSSSTVAGSAVGSNVNTPTSSSKGDPTLSSSSTTVKEKMIYSTRCDWVTPLNVKKGKLEITTTHLTFYEEKEKETVSSLSTTELPSLISATSNNNNGADEEMVDKDNFVITKSWPCEMIKEIHLRRYLLRGSALEIFMKDQTNCFFNFRVQDRNKVFSKINSVRRNYTKETASFNPSETLKKATIEWQQRRMCNFDYLMTLNTIAGRTYNDLTQYPVFPWVIADYTSKTLDFTNTATFRDLTKPIGALNERRLEVFKERFECFDDPVIPKFFYGSHYSSAGIVLHYLIRMEPFTTHFLQMQGSRFDHADRMFDSVQGAWQNTLTSSTDVKELIPEFFYMPEFLTNHNGFNFGVKQNGVPIGDVVLPPWAATPNDFVRINREALESEYVSAHLHEWIELIFGTKQRGRNAIDAFNVFYYLTYEGAVDIDAIEDEVTRRATESQINNFGQTPTQLFSKRAHPPRDAFNECHQSIFKSPQNLQAYCLKISFKSLVFIFIPEVVQPMSYLLSDKVTVIDRSRTASSHKWFPNSQNDKSPFTLELEPSSSNKRRIGLPFANDVTISQSCFAVTSDGRYVISCGHWDNSFKLSYVDSAKLIQSVVKHKDIVTCLAWASNSQTLITGSRDTTLMVWNLQTHKSGSPRFGDVPAHILYGHDDEITCVDVNVELDICLSGSKDGTCIIHNLRHGEYVRSIILPKQAPVTICAISNHGHIVIYSQADFVIYLYSINGQFLQSVETHERLNSIIITKDSEYLITGGDKGTVILRTLYNLKFAHKLSFDQPIHSLAMGSDQKHLMVGLEDGRLIIIASQNQLPNQKK</sequence>
<feature type="compositionally biased region" description="Low complexity" evidence="4">
    <location>
        <begin position="16"/>
        <end position="57"/>
    </location>
</feature>
<dbReference type="InterPro" id="IPR019775">
    <property type="entry name" value="WD40_repeat_CS"/>
</dbReference>
<dbReference type="Pfam" id="PF20425">
    <property type="entry name" value="Neurobeachin"/>
    <property type="match status" value="1"/>
</dbReference>
<dbReference type="Pfam" id="PF16057">
    <property type="entry name" value="DUF4800"/>
    <property type="match status" value="1"/>
</dbReference>
<feature type="region of interest" description="Disordered" evidence="4">
    <location>
        <begin position="1"/>
        <end position="115"/>
    </location>
</feature>
<dbReference type="SUPFAM" id="SSF50729">
    <property type="entry name" value="PH domain-like"/>
    <property type="match status" value="1"/>
</dbReference>
<dbReference type="PANTHER" id="PTHR13743">
    <property type="entry name" value="BEIGE/BEACH-RELATED"/>
    <property type="match status" value="1"/>
</dbReference>
<feature type="repeat" description="WD" evidence="3">
    <location>
        <begin position="3337"/>
        <end position="3372"/>
    </location>
</feature>
<dbReference type="Gene3D" id="2.60.120.200">
    <property type="match status" value="1"/>
</dbReference>
<dbReference type="PROSITE" id="PS50082">
    <property type="entry name" value="WD_REPEATS_2"/>
    <property type="match status" value="1"/>
</dbReference>
<dbReference type="Gene3D" id="1.25.10.10">
    <property type="entry name" value="Leucine-rich Repeat Variant"/>
    <property type="match status" value="2"/>
</dbReference>
<feature type="region of interest" description="Disordered" evidence="4">
    <location>
        <begin position="2242"/>
        <end position="2265"/>
    </location>
</feature>
<protein>
    <submittedName>
        <fullName evidence="7">BEACH domain-containing protein</fullName>
    </submittedName>
</protein>
<dbReference type="SUPFAM" id="SSF81837">
    <property type="entry name" value="BEACH domain"/>
    <property type="match status" value="1"/>
</dbReference>
<dbReference type="InterPro" id="IPR001680">
    <property type="entry name" value="WD40_rpt"/>
</dbReference>
<evidence type="ECO:0000259" key="5">
    <source>
        <dbReference type="PROSITE" id="PS50197"/>
    </source>
</evidence>
<feature type="compositionally biased region" description="Low complexity" evidence="4">
    <location>
        <begin position="87"/>
        <end position="109"/>
    </location>
</feature>
<feature type="region of interest" description="Disordered" evidence="4">
    <location>
        <begin position="2743"/>
        <end position="2772"/>
    </location>
</feature>
<dbReference type="InterPro" id="IPR046852">
    <property type="entry name" value="Neurobeachin_a-sol"/>
</dbReference>
<dbReference type="Proteomes" id="UP000007797">
    <property type="component" value="Unassembled WGS sequence"/>
</dbReference>
<dbReference type="InterPro" id="IPR036372">
    <property type="entry name" value="BEACH_dom_sf"/>
</dbReference>
<dbReference type="GO" id="GO:0016020">
    <property type="term" value="C:membrane"/>
    <property type="evidence" value="ECO:0007669"/>
    <property type="project" value="TreeGrafter"/>
</dbReference>
<dbReference type="GeneID" id="14876946"/>
<dbReference type="Pfam" id="PF20426">
    <property type="entry name" value="NBCH_WD40"/>
    <property type="match status" value="1"/>
</dbReference>
<accession>F4PIN9</accession>
<dbReference type="SMART" id="SM01026">
    <property type="entry name" value="Beach"/>
    <property type="match status" value="1"/>
</dbReference>
<dbReference type="EMBL" id="GL883006">
    <property type="protein sequence ID" value="EGG24619.1"/>
    <property type="molecule type" value="Genomic_DNA"/>
</dbReference>
<dbReference type="OMA" id="FDDAVIH"/>
<evidence type="ECO:0000256" key="3">
    <source>
        <dbReference type="PROSITE-ProRule" id="PRU00221"/>
    </source>
</evidence>
<feature type="compositionally biased region" description="Polar residues" evidence="4">
    <location>
        <begin position="2753"/>
        <end position="2772"/>
    </location>
</feature>
<feature type="region of interest" description="Disordered" evidence="4">
    <location>
        <begin position="693"/>
        <end position="775"/>
    </location>
</feature>
<dbReference type="InterPro" id="IPR015943">
    <property type="entry name" value="WD40/YVTN_repeat-like_dom_sf"/>
</dbReference>
<dbReference type="Gene3D" id="2.130.10.10">
    <property type="entry name" value="YVTN repeat-like/Quinoprotein amine dehydrogenase"/>
    <property type="match status" value="1"/>
</dbReference>
<dbReference type="Pfam" id="PF14844">
    <property type="entry name" value="PH_BEACH"/>
    <property type="match status" value="1"/>
</dbReference>
<dbReference type="SUPFAM" id="SSF48371">
    <property type="entry name" value="ARM repeat"/>
    <property type="match status" value="2"/>
</dbReference>
<dbReference type="SUPFAM" id="SSF49899">
    <property type="entry name" value="Concanavalin A-like lectins/glucanases"/>
    <property type="match status" value="1"/>
</dbReference>
<gene>
    <name evidence="7" type="primary">lvsC</name>
    <name evidence="7" type="ORF">DFA_02863</name>
</gene>
<dbReference type="InterPro" id="IPR016024">
    <property type="entry name" value="ARM-type_fold"/>
</dbReference>
<proteinExistence type="predicted"/>
<dbReference type="Pfam" id="PF02138">
    <property type="entry name" value="Beach"/>
    <property type="match status" value="1"/>
</dbReference>
<reference evidence="8" key="1">
    <citation type="journal article" date="2011" name="Genome Res.">
        <title>Phylogeny-wide analysis of social amoeba genomes highlights ancient origins for complex intercellular communication.</title>
        <authorList>
            <person name="Heidel A.J."/>
            <person name="Lawal H.M."/>
            <person name="Felder M."/>
            <person name="Schilde C."/>
            <person name="Helps N.R."/>
            <person name="Tunggal B."/>
            <person name="Rivero F."/>
            <person name="John U."/>
            <person name="Schleicher M."/>
            <person name="Eichinger L."/>
            <person name="Platzer M."/>
            <person name="Noegel A.A."/>
            <person name="Schaap P."/>
            <person name="Gloeckner G."/>
        </authorList>
    </citation>
    <scope>NUCLEOTIDE SEQUENCE [LARGE SCALE GENOMIC DNA]</scope>
    <source>
        <strain evidence="8">SH3</strain>
    </source>
</reference>
<dbReference type="InterPro" id="IPR013320">
    <property type="entry name" value="ConA-like_dom_sf"/>
</dbReference>
<feature type="compositionally biased region" description="Low complexity" evidence="4">
    <location>
        <begin position="699"/>
        <end position="775"/>
    </location>
</feature>
<dbReference type="PROSITE" id="PS50294">
    <property type="entry name" value="WD_REPEATS_REGION"/>
    <property type="match status" value="1"/>
</dbReference>
<dbReference type="Gene3D" id="2.30.29.30">
    <property type="entry name" value="Pleckstrin-homology domain (PH domain)/Phosphotyrosine-binding domain (PTB)"/>
    <property type="match status" value="1"/>
</dbReference>
<feature type="region of interest" description="Disordered" evidence="4">
    <location>
        <begin position="324"/>
        <end position="391"/>
    </location>
</feature>
<dbReference type="PANTHER" id="PTHR13743:SF160">
    <property type="entry name" value="BEACH DOMAIN-CONTAINING PROTEIN LVSC"/>
    <property type="match status" value="1"/>
</dbReference>
<feature type="region of interest" description="Disordered" evidence="4">
    <location>
        <begin position="2433"/>
        <end position="2452"/>
    </location>
</feature>
<dbReference type="InterPro" id="IPR050865">
    <property type="entry name" value="BEACH_Domain"/>
</dbReference>
<organism evidence="7 8">
    <name type="scientific">Cavenderia fasciculata</name>
    <name type="common">Slime mold</name>
    <name type="synonym">Dictyostelium fasciculatum</name>
    <dbReference type="NCBI Taxonomy" id="261658"/>
    <lineage>
        <taxon>Eukaryota</taxon>
        <taxon>Amoebozoa</taxon>
        <taxon>Evosea</taxon>
        <taxon>Eumycetozoa</taxon>
        <taxon>Dictyostelia</taxon>
        <taxon>Acytosteliales</taxon>
        <taxon>Cavenderiaceae</taxon>
        <taxon>Cavenderia</taxon>
    </lineage>
</organism>
<feature type="domain" description="BEACH" evidence="5">
    <location>
        <begin position="2911"/>
        <end position="3201"/>
    </location>
</feature>
<evidence type="ECO:0000256" key="1">
    <source>
        <dbReference type="ARBA" id="ARBA00022574"/>
    </source>
</evidence>
<dbReference type="SUPFAM" id="SSF50978">
    <property type="entry name" value="WD40 repeat-like"/>
    <property type="match status" value="1"/>
</dbReference>
<dbReference type="InterPro" id="IPR011993">
    <property type="entry name" value="PH-like_dom_sf"/>
</dbReference>
<dbReference type="PROSITE" id="PS51783">
    <property type="entry name" value="PH_BEACH"/>
    <property type="match status" value="1"/>
</dbReference>
<dbReference type="OrthoDB" id="26681at2759"/>
<evidence type="ECO:0000256" key="4">
    <source>
        <dbReference type="SAM" id="MobiDB-lite"/>
    </source>
</evidence>
<dbReference type="GO" id="GO:0008104">
    <property type="term" value="P:intracellular protein localization"/>
    <property type="evidence" value="ECO:0007669"/>
    <property type="project" value="TreeGrafter"/>
</dbReference>
<dbReference type="GO" id="GO:0019901">
    <property type="term" value="F:protein kinase binding"/>
    <property type="evidence" value="ECO:0007669"/>
    <property type="project" value="TreeGrafter"/>
</dbReference>
<dbReference type="InterPro" id="IPR011989">
    <property type="entry name" value="ARM-like"/>
</dbReference>
<feature type="compositionally biased region" description="Polar residues" evidence="4">
    <location>
        <begin position="328"/>
        <end position="355"/>
    </location>
</feature>
<dbReference type="PROSITE" id="PS50197">
    <property type="entry name" value="BEACH"/>
    <property type="match status" value="1"/>
</dbReference>